<dbReference type="RefSeq" id="WP_124696622.1">
    <property type="nucleotide sequence ID" value="NZ_JBHUFE010000036.1"/>
</dbReference>
<proteinExistence type="predicted"/>
<sequence length="194" mass="22146">MNLQEILDEISEKYPHGLSNDSVIRKINQIQVELFRTTFKINTMWNDDIISDVFSYSLPCARSSVIDVLVNDCEYIYQDVKKTAGVPFYYFTDGDELGIYPTPTEDNIGGLTIFYNREPYKLTTSDLSVSPELDEDFHMLLVYGALVQIAENFNDVAMVNNYTAKYNGLIEEFQKANDETPDYPVIEDVMGGLI</sequence>
<dbReference type="EMBL" id="RQPI01000010">
    <property type="protein sequence ID" value="RQW10042.1"/>
    <property type="molecule type" value="Genomic_DNA"/>
</dbReference>
<organism evidence="1 2">
    <name type="scientific">Paenibacillus rhizophilus</name>
    <dbReference type="NCBI Taxonomy" id="1850366"/>
    <lineage>
        <taxon>Bacteria</taxon>
        <taxon>Bacillati</taxon>
        <taxon>Bacillota</taxon>
        <taxon>Bacilli</taxon>
        <taxon>Bacillales</taxon>
        <taxon>Paenibacillaceae</taxon>
        <taxon>Paenibacillus</taxon>
    </lineage>
</organism>
<dbReference type="OrthoDB" id="2607307at2"/>
<evidence type="ECO:0000313" key="2">
    <source>
        <dbReference type="Proteomes" id="UP000282529"/>
    </source>
</evidence>
<protein>
    <submittedName>
        <fullName evidence="1">Uncharacterized protein</fullName>
    </submittedName>
</protein>
<dbReference type="AlphaFoldDB" id="A0A3N9PUF9"/>
<accession>A0A3N9PUF9</accession>
<name>A0A3N9PUF9_9BACL</name>
<dbReference type="Pfam" id="PF24175">
    <property type="entry name" value="SU10_adaptor"/>
    <property type="match status" value="1"/>
</dbReference>
<reference evidence="1 2" key="1">
    <citation type="submission" date="2018-11" db="EMBL/GenBank/DDBJ databases">
        <title>Genome sequence of strain 7197.</title>
        <authorList>
            <person name="Gao J."/>
            <person name="Sun J."/>
        </authorList>
    </citation>
    <scope>NUCLEOTIDE SEQUENCE [LARGE SCALE GENOMIC DNA]</scope>
    <source>
        <strain evidence="1 2">7197</strain>
    </source>
</reference>
<gene>
    <name evidence="1" type="ORF">EH198_16540</name>
</gene>
<dbReference type="Proteomes" id="UP000282529">
    <property type="component" value="Unassembled WGS sequence"/>
</dbReference>
<dbReference type="InterPro" id="IPR056209">
    <property type="entry name" value="SU10_adaptor"/>
</dbReference>
<comment type="caution">
    <text evidence="1">The sequence shown here is derived from an EMBL/GenBank/DDBJ whole genome shotgun (WGS) entry which is preliminary data.</text>
</comment>
<keyword evidence="2" id="KW-1185">Reference proteome</keyword>
<evidence type="ECO:0000313" key="1">
    <source>
        <dbReference type="EMBL" id="RQW10042.1"/>
    </source>
</evidence>